<keyword evidence="1" id="KW-0812">Transmembrane</keyword>
<accession>D5GEK1</accession>
<dbReference type="KEGG" id="tml:GSTUM_00006532001"/>
<feature type="transmembrane region" description="Helical" evidence="1">
    <location>
        <begin position="89"/>
        <end position="107"/>
    </location>
</feature>
<feature type="transmembrane region" description="Helical" evidence="1">
    <location>
        <begin position="58"/>
        <end position="82"/>
    </location>
</feature>
<dbReference type="RefSeq" id="XP_002838753.1">
    <property type="nucleotide sequence ID" value="XM_002838707.1"/>
</dbReference>
<evidence type="ECO:0000313" key="3">
    <source>
        <dbReference type="EMBL" id="CAZ82944.1"/>
    </source>
</evidence>
<dbReference type="PANTHER" id="PTHR33741:SF5">
    <property type="entry name" value="TRANSMEMBRANE PROTEIN DDB_G0269096-RELATED"/>
    <property type="match status" value="1"/>
</dbReference>
<keyword evidence="1" id="KW-1133">Transmembrane helix</keyword>
<protein>
    <submittedName>
        <fullName evidence="3">(Perigord truffle) hypothetical protein</fullName>
    </submittedName>
</protein>
<dbReference type="InParanoid" id="D5GEK1"/>
<dbReference type="Pfam" id="PF04982">
    <property type="entry name" value="TM_HPP"/>
    <property type="match status" value="1"/>
</dbReference>
<feature type="domain" description="HPP transmembrane region" evidence="2">
    <location>
        <begin position="57"/>
        <end position="217"/>
    </location>
</feature>
<dbReference type="HOGENOM" id="CLU_040397_0_1_1"/>
<name>D5GEK1_TUBMM</name>
<proteinExistence type="predicted"/>
<dbReference type="PANTHER" id="PTHR33741">
    <property type="entry name" value="TRANSMEMBRANE PROTEIN DDB_G0269096-RELATED"/>
    <property type="match status" value="1"/>
</dbReference>
<dbReference type="EMBL" id="FN430175">
    <property type="protein sequence ID" value="CAZ82944.1"/>
    <property type="molecule type" value="Genomic_DNA"/>
</dbReference>
<dbReference type="Proteomes" id="UP000006911">
    <property type="component" value="Unassembled WGS sequence"/>
</dbReference>
<feature type="transmembrane region" description="Helical" evidence="1">
    <location>
        <begin position="145"/>
        <end position="167"/>
    </location>
</feature>
<sequence>MKNPNNINGISPAEVWNFDIDAYISPFIPSPRIIRRLPTCISRFLGHRNGARGGELDIVVWTWAFVGAFAGVAIVETVFINWSYFVERGCPMIVGSYGAAAILLYGAVDSPLAQPRNAFFGQVLSAATGVAVTKLFLLNSNFDSLVWLAGAFACASSSLVMTITKTVHPPAGATALLAAVDPAIRGIGWGLVPVVIVSSALMISVACIVDNFQRSYPRYWWTPGPVGKEARSKDSKADGIDMEKGKVDTEGDMEVVVGAEGIVIPEFLALGEVEREVLMQIRCRIANFNDGRRESESSSL</sequence>
<organism evidence="3 4">
    <name type="scientific">Tuber melanosporum (strain Mel28)</name>
    <name type="common">Perigord black truffle</name>
    <dbReference type="NCBI Taxonomy" id="656061"/>
    <lineage>
        <taxon>Eukaryota</taxon>
        <taxon>Fungi</taxon>
        <taxon>Dikarya</taxon>
        <taxon>Ascomycota</taxon>
        <taxon>Pezizomycotina</taxon>
        <taxon>Pezizomycetes</taxon>
        <taxon>Pezizales</taxon>
        <taxon>Tuberaceae</taxon>
        <taxon>Tuber</taxon>
    </lineage>
</organism>
<feature type="transmembrane region" description="Helical" evidence="1">
    <location>
        <begin position="187"/>
        <end position="209"/>
    </location>
</feature>
<dbReference type="eggNOG" id="ENOG502S3SU">
    <property type="taxonomic scope" value="Eukaryota"/>
</dbReference>
<keyword evidence="1" id="KW-0472">Membrane</keyword>
<evidence type="ECO:0000259" key="2">
    <source>
        <dbReference type="Pfam" id="PF04982"/>
    </source>
</evidence>
<dbReference type="GeneID" id="9181574"/>
<dbReference type="AlphaFoldDB" id="D5GEK1"/>
<keyword evidence="4" id="KW-1185">Reference proteome</keyword>
<evidence type="ECO:0000256" key="1">
    <source>
        <dbReference type="SAM" id="Phobius"/>
    </source>
</evidence>
<gene>
    <name evidence="3" type="ORF">GSTUM_00006532001</name>
</gene>
<reference evidence="3 4" key="1">
    <citation type="journal article" date="2010" name="Nature">
        <title>Perigord black truffle genome uncovers evolutionary origins and mechanisms of symbiosis.</title>
        <authorList>
            <person name="Martin F."/>
            <person name="Kohler A."/>
            <person name="Murat C."/>
            <person name="Balestrini R."/>
            <person name="Coutinho P.M."/>
            <person name="Jaillon O."/>
            <person name="Montanini B."/>
            <person name="Morin E."/>
            <person name="Noel B."/>
            <person name="Percudani R."/>
            <person name="Porcel B."/>
            <person name="Rubini A."/>
            <person name="Amicucci A."/>
            <person name="Amselem J."/>
            <person name="Anthouard V."/>
            <person name="Arcioni S."/>
            <person name="Artiguenave F."/>
            <person name="Aury J.M."/>
            <person name="Ballario P."/>
            <person name="Bolchi A."/>
            <person name="Brenna A."/>
            <person name="Brun A."/>
            <person name="Buee M."/>
            <person name="Cantarel B."/>
            <person name="Chevalier G."/>
            <person name="Couloux A."/>
            <person name="Da Silva C."/>
            <person name="Denoeud F."/>
            <person name="Duplessis S."/>
            <person name="Ghignone S."/>
            <person name="Hilselberger B."/>
            <person name="Iotti M."/>
            <person name="Marcais B."/>
            <person name="Mello A."/>
            <person name="Miranda M."/>
            <person name="Pacioni G."/>
            <person name="Quesneville H."/>
            <person name="Riccioni C."/>
            <person name="Ruotolo R."/>
            <person name="Splivallo R."/>
            <person name="Stocchi V."/>
            <person name="Tisserant E."/>
            <person name="Viscomi A.R."/>
            <person name="Zambonelli A."/>
            <person name="Zampieri E."/>
            <person name="Henrissat B."/>
            <person name="Lebrun M.H."/>
            <person name="Paolocci F."/>
            <person name="Bonfante P."/>
            <person name="Ottonello S."/>
            <person name="Wincker P."/>
        </authorList>
    </citation>
    <scope>NUCLEOTIDE SEQUENCE [LARGE SCALE GENOMIC DNA]</scope>
    <source>
        <strain evidence="3 4">Mel28</strain>
    </source>
</reference>
<dbReference type="InterPro" id="IPR058581">
    <property type="entry name" value="TM_HPP"/>
</dbReference>
<evidence type="ECO:0000313" key="4">
    <source>
        <dbReference type="Proteomes" id="UP000006911"/>
    </source>
</evidence>
<feature type="transmembrane region" description="Helical" evidence="1">
    <location>
        <begin position="119"/>
        <end position="138"/>
    </location>
</feature>
<dbReference type="OMA" id="LCFNASQ"/>
<dbReference type="STRING" id="656061.D5GEK1"/>
<dbReference type="InterPro" id="IPR007065">
    <property type="entry name" value="HPP"/>
</dbReference>